<dbReference type="InterPro" id="IPR050401">
    <property type="entry name" value="Cyclic_nucleotide_synthase"/>
</dbReference>
<dbReference type="GO" id="GO:0035556">
    <property type="term" value="P:intracellular signal transduction"/>
    <property type="evidence" value="ECO:0007669"/>
    <property type="project" value="InterPro"/>
</dbReference>
<evidence type="ECO:0000259" key="9">
    <source>
        <dbReference type="PROSITE" id="PS50125"/>
    </source>
</evidence>
<name>A0A0G4GKS6_9ALVE</name>
<dbReference type="Gene3D" id="3.30.70.1230">
    <property type="entry name" value="Nucleotide cyclase"/>
    <property type="match status" value="1"/>
</dbReference>
<feature type="region of interest" description="Disordered" evidence="7">
    <location>
        <begin position="139"/>
        <end position="215"/>
    </location>
</feature>
<protein>
    <recommendedName>
        <fullName evidence="9">Guanylate cyclase domain-containing protein</fullName>
    </recommendedName>
</protein>
<feature type="compositionally biased region" description="Basic and acidic residues" evidence="7">
    <location>
        <begin position="262"/>
        <end position="284"/>
    </location>
</feature>
<accession>A0A0G4GKS6</accession>
<dbReference type="EMBL" id="CDMZ01001314">
    <property type="protein sequence ID" value="CEM30631.1"/>
    <property type="molecule type" value="Genomic_DNA"/>
</dbReference>
<dbReference type="VEuPathDB" id="CryptoDB:Cvel_4838"/>
<feature type="compositionally biased region" description="Basic residues" evidence="7">
    <location>
        <begin position="204"/>
        <end position="215"/>
    </location>
</feature>
<organism evidence="10">
    <name type="scientific">Chromera velia CCMP2878</name>
    <dbReference type="NCBI Taxonomy" id="1169474"/>
    <lineage>
        <taxon>Eukaryota</taxon>
        <taxon>Sar</taxon>
        <taxon>Alveolata</taxon>
        <taxon>Colpodellida</taxon>
        <taxon>Chromeraceae</taxon>
        <taxon>Chromera</taxon>
    </lineage>
</organism>
<dbReference type="GO" id="GO:0005886">
    <property type="term" value="C:plasma membrane"/>
    <property type="evidence" value="ECO:0007669"/>
    <property type="project" value="TreeGrafter"/>
</dbReference>
<dbReference type="InterPro" id="IPR001054">
    <property type="entry name" value="A/G_cyclase"/>
</dbReference>
<keyword evidence="3" id="KW-0547">Nucleotide-binding</keyword>
<dbReference type="InterPro" id="IPR029787">
    <property type="entry name" value="Nucleotide_cyclase"/>
</dbReference>
<feature type="compositionally biased region" description="Basic and acidic residues" evidence="7">
    <location>
        <begin position="146"/>
        <end position="159"/>
    </location>
</feature>
<dbReference type="SMART" id="SM00044">
    <property type="entry name" value="CYCc"/>
    <property type="match status" value="1"/>
</dbReference>
<keyword evidence="5 8" id="KW-0472">Membrane</keyword>
<sequence>MENDLGHPCAVSSTLSQFVGVVETGGLLLGCVCVFLLNLAYTWRGRKKHELERYLGQSVLVSALLAGGFAALLRRKVTQDLQHVIDLFICLTFGCSLLASFLLRPPGAPPTSHQGSSLATGRRKKRAVTIEETHADAKGLTSRILQSKETEPTKEKEGVETPSPLLLQDGRTKEKDEEEDDNRPPHISLLQKSDSHDTEWLTRSSKKNTPRKIKKRLGKLLQRKLTADELNVKASTEELLEVESEDSADKDGDGEETEDEQEKNFADGNESGRSKSETGEKEIDSMTLYPDFLKNHFNLPRERQQTTETETGVAAAAAADAVSTTMHTEIELNALGLPPRPEMLMQFLQAQLALTEGCLREALKPLPEGENPVIVLACNNEKVVAECEETMRAGGYEVISTPSATEAINMVANRAGLPIPVDTESEKCFDNSETTVLSPEASHLDVSCSHPGSPHQDAGSPMKILPPPDIGTVSLPCLTDSRTLAMASLEPTNVDLTSPRNSVLSPRCILSPKTSTLHFPGTDSGRQGGTSFSPTGCSSRRVSSTIASPASLGLPFFASPPGVSRRLSSQKSLSSQQRKVPSKQRKDFRVPDLLIIFDENDDMDALEATKEVRKSLPGNFLKILVCFLEGALDVKRAFELGVSEVQRRPFQPHILFQRARALAAQRELLVKLLVEATRKGQLLSSILPEKVARRLQMGEAQLADSHPEVSLFFSDVCGFTHMSASVPTREVVVFLNRLFCTMDVISDHCEVFKVETIGDAYMAACGHLEGQTDHAKRLLKFARLVRRTARTIRMPTGTTLKVRIGLNSGPAYTGVVGLKCPRFCFFGDTVNTAARMEQTGLPGHIHVSESFRYAALSQDPALSSHFAERADPVIAKGKGKLRTFWVLPGPPHPELEDREKGTAAVENTSAPSKECGGLGN</sequence>
<evidence type="ECO:0000256" key="3">
    <source>
        <dbReference type="ARBA" id="ARBA00022741"/>
    </source>
</evidence>
<keyword evidence="6" id="KW-0456">Lyase</keyword>
<comment type="subcellular location">
    <subcellularLocation>
        <location evidence="1">Membrane</location>
    </subcellularLocation>
</comment>
<evidence type="ECO:0000256" key="5">
    <source>
        <dbReference type="ARBA" id="ARBA00023136"/>
    </source>
</evidence>
<dbReference type="GO" id="GO:0004016">
    <property type="term" value="F:adenylate cyclase activity"/>
    <property type="evidence" value="ECO:0007669"/>
    <property type="project" value="TreeGrafter"/>
</dbReference>
<feature type="compositionally biased region" description="Polar residues" evidence="7">
    <location>
        <begin position="529"/>
        <end position="540"/>
    </location>
</feature>
<dbReference type="PANTHER" id="PTHR11920">
    <property type="entry name" value="GUANYLYL CYCLASE"/>
    <property type="match status" value="1"/>
</dbReference>
<evidence type="ECO:0000256" key="6">
    <source>
        <dbReference type="ARBA" id="ARBA00023239"/>
    </source>
</evidence>
<feature type="domain" description="Guanylate cyclase" evidence="9">
    <location>
        <begin position="710"/>
        <end position="837"/>
    </location>
</feature>
<dbReference type="GO" id="GO:0004383">
    <property type="term" value="F:guanylate cyclase activity"/>
    <property type="evidence" value="ECO:0007669"/>
    <property type="project" value="TreeGrafter"/>
</dbReference>
<gene>
    <name evidence="10" type="ORF">Cvel_4838</name>
</gene>
<evidence type="ECO:0000256" key="8">
    <source>
        <dbReference type="SAM" id="Phobius"/>
    </source>
</evidence>
<reference evidence="10" key="1">
    <citation type="submission" date="2014-11" db="EMBL/GenBank/DDBJ databases">
        <authorList>
            <person name="Otto D Thomas"/>
            <person name="Naeem Raeece"/>
        </authorList>
    </citation>
    <scope>NUCLEOTIDE SEQUENCE</scope>
</reference>
<dbReference type="Pfam" id="PF00211">
    <property type="entry name" value="Guanylate_cyc"/>
    <property type="match status" value="1"/>
</dbReference>
<keyword evidence="2 8" id="KW-0812">Transmembrane</keyword>
<feature type="region of interest" description="Disordered" evidence="7">
    <location>
        <begin position="236"/>
        <end position="284"/>
    </location>
</feature>
<evidence type="ECO:0000256" key="2">
    <source>
        <dbReference type="ARBA" id="ARBA00022692"/>
    </source>
</evidence>
<feature type="region of interest" description="Disordered" evidence="7">
    <location>
        <begin position="515"/>
        <end position="540"/>
    </location>
</feature>
<proteinExistence type="predicted"/>
<dbReference type="PANTHER" id="PTHR11920:SF335">
    <property type="entry name" value="GUANYLATE CYCLASE"/>
    <property type="match status" value="1"/>
</dbReference>
<dbReference type="AlphaFoldDB" id="A0A0G4GKS6"/>
<keyword evidence="4 8" id="KW-1133">Transmembrane helix</keyword>
<feature type="transmembrane region" description="Helical" evidence="8">
    <location>
        <begin position="21"/>
        <end position="42"/>
    </location>
</feature>
<feature type="region of interest" description="Disordered" evidence="7">
    <location>
        <begin position="443"/>
        <end position="462"/>
    </location>
</feature>
<dbReference type="SUPFAM" id="SSF55073">
    <property type="entry name" value="Nucleotide cyclase"/>
    <property type="match status" value="1"/>
</dbReference>
<feature type="compositionally biased region" description="Acidic residues" evidence="7">
    <location>
        <begin position="238"/>
        <end position="261"/>
    </location>
</feature>
<dbReference type="GO" id="GO:0001653">
    <property type="term" value="F:peptide receptor activity"/>
    <property type="evidence" value="ECO:0007669"/>
    <property type="project" value="TreeGrafter"/>
</dbReference>
<dbReference type="PROSITE" id="PS50125">
    <property type="entry name" value="GUANYLATE_CYCLASE_2"/>
    <property type="match status" value="1"/>
</dbReference>
<evidence type="ECO:0000256" key="1">
    <source>
        <dbReference type="ARBA" id="ARBA00004370"/>
    </source>
</evidence>
<feature type="transmembrane region" description="Helical" evidence="8">
    <location>
        <begin position="54"/>
        <end position="73"/>
    </location>
</feature>
<evidence type="ECO:0000256" key="4">
    <source>
        <dbReference type="ARBA" id="ARBA00022989"/>
    </source>
</evidence>
<dbReference type="GO" id="GO:0000166">
    <property type="term" value="F:nucleotide binding"/>
    <property type="evidence" value="ECO:0007669"/>
    <property type="project" value="UniProtKB-KW"/>
</dbReference>
<dbReference type="SUPFAM" id="SSF52172">
    <property type="entry name" value="CheY-like"/>
    <property type="match status" value="1"/>
</dbReference>
<feature type="region of interest" description="Disordered" evidence="7">
    <location>
        <begin position="889"/>
        <end position="920"/>
    </location>
</feature>
<dbReference type="GO" id="GO:0007168">
    <property type="term" value="P:receptor guanylyl cyclase signaling pathway"/>
    <property type="evidence" value="ECO:0007669"/>
    <property type="project" value="TreeGrafter"/>
</dbReference>
<dbReference type="CDD" id="cd07302">
    <property type="entry name" value="CHD"/>
    <property type="match status" value="1"/>
</dbReference>
<dbReference type="InterPro" id="IPR011006">
    <property type="entry name" value="CheY-like_superfamily"/>
</dbReference>
<evidence type="ECO:0000313" key="10">
    <source>
        <dbReference type="EMBL" id="CEM30631.1"/>
    </source>
</evidence>
<evidence type="ECO:0000256" key="7">
    <source>
        <dbReference type="SAM" id="MobiDB-lite"/>
    </source>
</evidence>